<keyword evidence="2" id="KW-1185">Reference proteome</keyword>
<evidence type="ECO:0000313" key="2">
    <source>
        <dbReference type="Proteomes" id="UP001187192"/>
    </source>
</evidence>
<name>A0AA88A391_FICCA</name>
<protein>
    <submittedName>
        <fullName evidence="1">Uncharacterized protein</fullName>
    </submittedName>
</protein>
<proteinExistence type="predicted"/>
<reference evidence="1" key="1">
    <citation type="submission" date="2023-07" db="EMBL/GenBank/DDBJ databases">
        <title>draft genome sequence of fig (Ficus carica).</title>
        <authorList>
            <person name="Takahashi T."/>
            <person name="Nishimura K."/>
        </authorList>
    </citation>
    <scope>NUCLEOTIDE SEQUENCE</scope>
</reference>
<gene>
    <name evidence="1" type="ORF">TIFTF001_007592</name>
</gene>
<dbReference type="EMBL" id="BTGU01000008">
    <property type="protein sequence ID" value="GMN38353.1"/>
    <property type="molecule type" value="Genomic_DNA"/>
</dbReference>
<evidence type="ECO:0000313" key="1">
    <source>
        <dbReference type="EMBL" id="GMN38353.1"/>
    </source>
</evidence>
<sequence length="104" mass="11710">MANEDVGHPKGGMIVTVISRYKEIKGPKRTIPYQNETWIVTTTIWLHNLLAISAFHDLLRCHVLHHAISSFLSSPVWLERHHCHGFGHGRVLPLWEGGGWVGGV</sequence>
<dbReference type="Proteomes" id="UP001187192">
    <property type="component" value="Unassembled WGS sequence"/>
</dbReference>
<organism evidence="1 2">
    <name type="scientific">Ficus carica</name>
    <name type="common">Common fig</name>
    <dbReference type="NCBI Taxonomy" id="3494"/>
    <lineage>
        <taxon>Eukaryota</taxon>
        <taxon>Viridiplantae</taxon>
        <taxon>Streptophyta</taxon>
        <taxon>Embryophyta</taxon>
        <taxon>Tracheophyta</taxon>
        <taxon>Spermatophyta</taxon>
        <taxon>Magnoliopsida</taxon>
        <taxon>eudicotyledons</taxon>
        <taxon>Gunneridae</taxon>
        <taxon>Pentapetalae</taxon>
        <taxon>rosids</taxon>
        <taxon>fabids</taxon>
        <taxon>Rosales</taxon>
        <taxon>Moraceae</taxon>
        <taxon>Ficeae</taxon>
        <taxon>Ficus</taxon>
    </lineage>
</organism>
<comment type="caution">
    <text evidence="1">The sequence shown here is derived from an EMBL/GenBank/DDBJ whole genome shotgun (WGS) entry which is preliminary data.</text>
</comment>
<accession>A0AA88A391</accession>
<dbReference type="AlphaFoldDB" id="A0AA88A391"/>